<gene>
    <name evidence="1" type="ORF">MKW94_001514</name>
</gene>
<comment type="caution">
    <text evidence="1">The sequence shown here is derived from an EMBL/GenBank/DDBJ whole genome shotgun (WGS) entry which is preliminary data.</text>
</comment>
<dbReference type="Proteomes" id="UP001177140">
    <property type="component" value="Unassembled WGS sequence"/>
</dbReference>
<dbReference type="EMBL" id="JAJJMA010280829">
    <property type="protein sequence ID" value="MCL7046401.1"/>
    <property type="molecule type" value="Genomic_DNA"/>
</dbReference>
<evidence type="ECO:0000313" key="1">
    <source>
        <dbReference type="EMBL" id="MCL7046401.1"/>
    </source>
</evidence>
<sequence length="77" mass="8738">LMLSPTTFTPEEDPGISSNATAKFAENVKKKPSVVFEEITRTLPDDGLDEQYHQHPFEHQLSEFTGNRTTMEQNLKS</sequence>
<accession>A0AA41VRY9</accession>
<evidence type="ECO:0000313" key="2">
    <source>
        <dbReference type="Proteomes" id="UP001177140"/>
    </source>
</evidence>
<organism evidence="1 2">
    <name type="scientific">Papaver nudicaule</name>
    <name type="common">Iceland poppy</name>
    <dbReference type="NCBI Taxonomy" id="74823"/>
    <lineage>
        <taxon>Eukaryota</taxon>
        <taxon>Viridiplantae</taxon>
        <taxon>Streptophyta</taxon>
        <taxon>Embryophyta</taxon>
        <taxon>Tracheophyta</taxon>
        <taxon>Spermatophyta</taxon>
        <taxon>Magnoliopsida</taxon>
        <taxon>Ranunculales</taxon>
        <taxon>Papaveraceae</taxon>
        <taxon>Papaveroideae</taxon>
        <taxon>Papaver</taxon>
    </lineage>
</organism>
<feature type="non-terminal residue" evidence="1">
    <location>
        <position position="1"/>
    </location>
</feature>
<feature type="non-terminal residue" evidence="1">
    <location>
        <position position="77"/>
    </location>
</feature>
<proteinExistence type="predicted"/>
<name>A0AA41VRY9_PAPNU</name>
<dbReference type="AlphaFoldDB" id="A0AA41VRY9"/>
<keyword evidence="2" id="KW-1185">Reference proteome</keyword>
<reference evidence="1" key="1">
    <citation type="submission" date="2022-03" db="EMBL/GenBank/DDBJ databases">
        <title>A functionally conserved STORR gene fusion in Papaver species that diverged 16.8 million years ago.</title>
        <authorList>
            <person name="Catania T."/>
        </authorList>
    </citation>
    <scope>NUCLEOTIDE SEQUENCE</scope>
    <source>
        <strain evidence="1">S-191538</strain>
    </source>
</reference>
<protein>
    <submittedName>
        <fullName evidence="1">Uncharacterized protein</fullName>
    </submittedName>
</protein>